<feature type="region of interest" description="Disordered" evidence="1">
    <location>
        <begin position="208"/>
        <end position="247"/>
    </location>
</feature>
<feature type="region of interest" description="Disordered" evidence="1">
    <location>
        <begin position="381"/>
        <end position="417"/>
    </location>
</feature>
<dbReference type="Proteomes" id="UP000077266">
    <property type="component" value="Unassembled WGS sequence"/>
</dbReference>
<dbReference type="InterPro" id="IPR008984">
    <property type="entry name" value="SMAD_FHA_dom_sf"/>
</dbReference>
<feature type="compositionally biased region" description="Polar residues" evidence="1">
    <location>
        <begin position="644"/>
        <end position="663"/>
    </location>
</feature>
<sequence>MDTGPVGNYGTLRFVKKNGTVLASYPIDDEELTIGRGSRCLIRLYFTWVDHLHCKLVFEDRKAMLVVYGATGVVIDDCHVLPTDSGAPATVPLSNGSRIVMNNKHFVFEYPPKEMRAALISTPRPSPKKTRRSLRFSMIQSSHVFSPLKNVYTATPEMQATALRSPVKPFARDLRDEEEVVLVDGDIEDAVVIEEGQDLIVLEEVDTPPEPVQEFPTSPTPAGRRGSTALDNLRTPQPSARRRSNFNLHKAVLMRSAQRVLEHNDEHEEKEVELAVSPEREMGPSSDSDEEDDSGPTTSAPPRSPFRAFDLIKSVFGGKSSENIAQSANQEQQPDANENSEEDDAMDEDIDVVKREDDIVLDYGPPEGGANEHVEEGRQFPPVLTGRENPFLTPQPRSRRSHIGTGMLTGPRRVPVEPTMDIDAAPRQQSFSVGGAQRVRVIEPWKLNQMSEANAQSLTPRPSQVGVDDGEDAQTVVDRMKGKVEEMRRKSLARRERNSMGGRGLFDLAPSSSAGSLSQYTASTSRERLVEDVVMQHADKVEQSLDKTHAQTKSLYPSLPTIDFSARSRSPKKSMPATPKFTGMREMFATTSAPAPTPVLSGVKDLFKLPEIRHVPATPALEAARTMFESLDVPMDTIDEDSSGRASPATTDSMSASDESIVSRTRLPSRPASRLARLAAPDSSASSVGAGRVKRATQDAKDSSSSAPRKVPQTRRKTPEPSSSAADKPPVKARTTTRTKGSKAQVDVSDNDEDELLLESVPKPTRAVRSRTPAGDSSDARAPEPKAKARATRTAVKGTLAPPVPSRRATPVSDTEESDVPKKAAKTATARKVSTQVSDKENDESVEHETKPKRRTAVKSSSSDIPQPTTAATAARVTRSRARK</sequence>
<dbReference type="Gene3D" id="2.60.200.20">
    <property type="match status" value="1"/>
</dbReference>
<feature type="compositionally biased region" description="Polar residues" evidence="1">
    <location>
        <begin position="858"/>
        <end position="868"/>
    </location>
</feature>
<protein>
    <recommendedName>
        <fullName evidence="4">FHA domain-containing protein</fullName>
    </recommendedName>
</protein>
<feature type="compositionally biased region" description="Low complexity" evidence="1">
    <location>
        <begin position="666"/>
        <end position="687"/>
    </location>
</feature>
<dbReference type="STRING" id="1314781.A0A166AXE1"/>
<dbReference type="OrthoDB" id="6288785at2759"/>
<feature type="compositionally biased region" description="Basic and acidic residues" evidence="1">
    <location>
        <begin position="838"/>
        <end position="850"/>
    </location>
</feature>
<feature type="compositionally biased region" description="Acidic residues" evidence="1">
    <location>
        <begin position="338"/>
        <end position="350"/>
    </location>
</feature>
<dbReference type="EMBL" id="KV425948">
    <property type="protein sequence ID" value="KZV96009.1"/>
    <property type="molecule type" value="Genomic_DNA"/>
</dbReference>
<dbReference type="InParanoid" id="A0A166AXE1"/>
<evidence type="ECO:0000313" key="3">
    <source>
        <dbReference type="Proteomes" id="UP000077266"/>
    </source>
</evidence>
<gene>
    <name evidence="2" type="ORF">EXIGLDRAFT_643682</name>
</gene>
<reference evidence="2 3" key="1">
    <citation type="journal article" date="2016" name="Mol. Biol. Evol.">
        <title>Comparative Genomics of Early-Diverging Mushroom-Forming Fungi Provides Insights into the Origins of Lignocellulose Decay Capabilities.</title>
        <authorList>
            <person name="Nagy L.G."/>
            <person name="Riley R."/>
            <person name="Tritt A."/>
            <person name="Adam C."/>
            <person name="Daum C."/>
            <person name="Floudas D."/>
            <person name="Sun H."/>
            <person name="Yadav J.S."/>
            <person name="Pangilinan J."/>
            <person name="Larsson K.H."/>
            <person name="Matsuura K."/>
            <person name="Barry K."/>
            <person name="Labutti K."/>
            <person name="Kuo R."/>
            <person name="Ohm R.A."/>
            <person name="Bhattacharya S.S."/>
            <person name="Shirouzu T."/>
            <person name="Yoshinaga Y."/>
            <person name="Martin F.M."/>
            <person name="Grigoriev I.V."/>
            <person name="Hibbett D.S."/>
        </authorList>
    </citation>
    <scope>NUCLEOTIDE SEQUENCE [LARGE SCALE GENOMIC DNA]</scope>
    <source>
        <strain evidence="2 3">HHB12029</strain>
    </source>
</reference>
<feature type="compositionally biased region" description="Polar residues" evidence="1">
    <location>
        <begin position="320"/>
        <end position="337"/>
    </location>
</feature>
<organism evidence="2 3">
    <name type="scientific">Exidia glandulosa HHB12029</name>
    <dbReference type="NCBI Taxonomy" id="1314781"/>
    <lineage>
        <taxon>Eukaryota</taxon>
        <taxon>Fungi</taxon>
        <taxon>Dikarya</taxon>
        <taxon>Basidiomycota</taxon>
        <taxon>Agaricomycotina</taxon>
        <taxon>Agaricomycetes</taxon>
        <taxon>Auriculariales</taxon>
        <taxon>Exidiaceae</taxon>
        <taxon>Exidia</taxon>
    </lineage>
</organism>
<feature type="region of interest" description="Disordered" evidence="1">
    <location>
        <begin position="260"/>
        <end position="353"/>
    </location>
</feature>
<proteinExistence type="predicted"/>
<feature type="compositionally biased region" description="Basic and acidic residues" evidence="1">
    <location>
        <begin position="778"/>
        <end position="787"/>
    </location>
</feature>
<feature type="region of interest" description="Disordered" evidence="1">
    <location>
        <begin position="492"/>
        <end position="520"/>
    </location>
</feature>
<evidence type="ECO:0000256" key="1">
    <source>
        <dbReference type="SAM" id="MobiDB-lite"/>
    </source>
</evidence>
<feature type="region of interest" description="Disordered" evidence="1">
    <location>
        <begin position="636"/>
        <end position="884"/>
    </location>
</feature>
<dbReference type="SUPFAM" id="SSF49879">
    <property type="entry name" value="SMAD/FHA domain"/>
    <property type="match status" value="1"/>
</dbReference>
<feature type="region of interest" description="Disordered" evidence="1">
    <location>
        <begin position="453"/>
        <end position="473"/>
    </location>
</feature>
<feature type="compositionally biased region" description="Basic and acidic residues" evidence="1">
    <location>
        <begin position="260"/>
        <end position="282"/>
    </location>
</feature>
<feature type="compositionally biased region" description="Polar residues" evidence="1">
    <location>
        <begin position="453"/>
        <end position="462"/>
    </location>
</feature>
<keyword evidence="3" id="KW-1185">Reference proteome</keyword>
<evidence type="ECO:0000313" key="2">
    <source>
        <dbReference type="EMBL" id="KZV96009.1"/>
    </source>
</evidence>
<name>A0A166AXE1_EXIGL</name>
<dbReference type="AlphaFoldDB" id="A0A166AXE1"/>
<accession>A0A166AXE1</accession>
<evidence type="ECO:0008006" key="4">
    <source>
        <dbReference type="Google" id="ProtNLM"/>
    </source>
</evidence>
<feature type="compositionally biased region" description="Polar residues" evidence="1">
    <location>
        <begin position="510"/>
        <end position="520"/>
    </location>
</feature>